<dbReference type="GO" id="GO:0004177">
    <property type="term" value="F:aminopeptidase activity"/>
    <property type="evidence" value="ECO:0007669"/>
    <property type="project" value="UniProtKB-KW"/>
</dbReference>
<keyword evidence="2" id="KW-0378">Hydrolase</keyword>
<proteinExistence type="inferred from homology"/>
<comment type="caution">
    <text evidence="2">The sequence shown here is derived from an EMBL/GenBank/DDBJ whole genome shotgun (WGS) entry which is preliminary data.</text>
</comment>
<dbReference type="InterPro" id="IPR016117">
    <property type="entry name" value="ArgJ-like_dom_sf"/>
</dbReference>
<dbReference type="SUPFAM" id="SSF56266">
    <property type="entry name" value="DmpA/ArgJ-like"/>
    <property type="match status" value="1"/>
</dbReference>
<keyword evidence="2" id="KW-0645">Protease</keyword>
<keyword evidence="2" id="KW-0031">Aminopeptidase</keyword>
<sequence>MKKTLEQLGIHNYFYYQRGINNAITDIPGVLVGHKTIIEGKNIRTGITVIIPPIDFSKNGLIAGGFPFNANGEMTGLQYILEEAKMISPIFLTNTLSVGDVFSAVVNYYHGKIALPIIGECWDGYLNDIEGRHVKEKHVFQAIKNAKGGQVEQGCVGAGTGMISFGYKSGIGSTSRVVCLGDKKYTVGVLLNNNLGNEDQRHKYLRIGGVDIGKLLGEYTIRKERGERKHQEGHQSSTIIIIATDAPLDHHQLNRLSKHAVLGMGRIGIVSYSGSGDFIVSFSTANKVPKRETKVHWSIETIEETLLDDLFEAAIESVEEAYINSFLMAETTQGRSGTIKALPITDIISKGNPK</sequence>
<evidence type="ECO:0000313" key="3">
    <source>
        <dbReference type="Proteomes" id="UP000229777"/>
    </source>
</evidence>
<protein>
    <submittedName>
        <fullName evidence="2">Aminopeptidase</fullName>
    </submittedName>
</protein>
<organism evidence="2 3">
    <name type="scientific">Candidatus Roizmanbacteria bacterium CG_4_9_14_0_2_um_filter_36_12</name>
    <dbReference type="NCBI Taxonomy" id="1974837"/>
    <lineage>
        <taxon>Bacteria</taxon>
        <taxon>Candidatus Roizmaniibacteriota</taxon>
    </lineage>
</organism>
<gene>
    <name evidence="2" type="ORF">CO049_04950</name>
</gene>
<accession>A0A2M8EXD3</accession>
<reference evidence="3" key="1">
    <citation type="submission" date="2017-09" db="EMBL/GenBank/DDBJ databases">
        <title>Depth-based differentiation of microbial function through sediment-hosted aquifers and enrichment of novel symbionts in the deep terrestrial subsurface.</title>
        <authorList>
            <person name="Probst A.J."/>
            <person name="Ladd B."/>
            <person name="Jarett J.K."/>
            <person name="Geller-Mcgrath D.E."/>
            <person name="Sieber C.M.K."/>
            <person name="Emerson J.B."/>
            <person name="Anantharaman K."/>
            <person name="Thomas B.C."/>
            <person name="Malmstrom R."/>
            <person name="Stieglmeier M."/>
            <person name="Klingl A."/>
            <person name="Woyke T."/>
            <person name="Ryan C.M."/>
            <person name="Banfield J.F."/>
        </authorList>
    </citation>
    <scope>NUCLEOTIDE SEQUENCE [LARGE SCALE GENOMIC DNA]</scope>
</reference>
<name>A0A2M8EXD3_9BACT</name>
<dbReference type="PANTHER" id="PTHR36512:SF3">
    <property type="entry name" value="BLR5678 PROTEIN"/>
    <property type="match status" value="1"/>
</dbReference>
<dbReference type="EMBL" id="PFSA01000090">
    <property type="protein sequence ID" value="PJC30664.1"/>
    <property type="molecule type" value="Genomic_DNA"/>
</dbReference>
<dbReference type="AlphaFoldDB" id="A0A2M8EXD3"/>
<dbReference type="Proteomes" id="UP000229777">
    <property type="component" value="Unassembled WGS sequence"/>
</dbReference>
<dbReference type="Gene3D" id="3.60.70.12">
    <property type="entry name" value="L-amino peptidase D-ALA esterase/amidase"/>
    <property type="match status" value="1"/>
</dbReference>
<evidence type="ECO:0000313" key="2">
    <source>
        <dbReference type="EMBL" id="PJC30664.1"/>
    </source>
</evidence>
<evidence type="ECO:0000256" key="1">
    <source>
        <dbReference type="ARBA" id="ARBA00007068"/>
    </source>
</evidence>
<dbReference type="PANTHER" id="PTHR36512">
    <property type="entry name" value="D-AMINOPEPTIDASE"/>
    <property type="match status" value="1"/>
</dbReference>
<dbReference type="InterPro" id="IPR005321">
    <property type="entry name" value="Peptidase_S58_DmpA"/>
</dbReference>
<dbReference type="Pfam" id="PF03576">
    <property type="entry name" value="Peptidase_S58"/>
    <property type="match status" value="1"/>
</dbReference>
<comment type="similarity">
    <text evidence="1">Belongs to the peptidase S58 family.</text>
</comment>